<proteinExistence type="predicted"/>
<sequence length="20" mass="2365">MKNFSDYSKVIFLLCSRITV</sequence>
<accession>A0A0E9UJ69</accession>
<organism evidence="1">
    <name type="scientific">Anguilla anguilla</name>
    <name type="common">European freshwater eel</name>
    <name type="synonym">Muraena anguilla</name>
    <dbReference type="NCBI Taxonomy" id="7936"/>
    <lineage>
        <taxon>Eukaryota</taxon>
        <taxon>Metazoa</taxon>
        <taxon>Chordata</taxon>
        <taxon>Craniata</taxon>
        <taxon>Vertebrata</taxon>
        <taxon>Euteleostomi</taxon>
        <taxon>Actinopterygii</taxon>
        <taxon>Neopterygii</taxon>
        <taxon>Teleostei</taxon>
        <taxon>Anguilliformes</taxon>
        <taxon>Anguillidae</taxon>
        <taxon>Anguilla</taxon>
    </lineage>
</organism>
<name>A0A0E9UJ69_ANGAN</name>
<dbReference type="EMBL" id="GBXM01042668">
    <property type="protein sequence ID" value="JAH65909.1"/>
    <property type="molecule type" value="Transcribed_RNA"/>
</dbReference>
<dbReference type="AlphaFoldDB" id="A0A0E9UJ69"/>
<protein>
    <submittedName>
        <fullName evidence="1">Uncharacterized protein</fullName>
    </submittedName>
</protein>
<evidence type="ECO:0000313" key="1">
    <source>
        <dbReference type="EMBL" id="JAH65909.1"/>
    </source>
</evidence>
<reference evidence="1" key="2">
    <citation type="journal article" date="2015" name="Fish Shellfish Immunol.">
        <title>Early steps in the European eel (Anguilla anguilla)-Vibrio vulnificus interaction in the gills: Role of the RtxA13 toxin.</title>
        <authorList>
            <person name="Callol A."/>
            <person name="Pajuelo D."/>
            <person name="Ebbesson L."/>
            <person name="Teles M."/>
            <person name="MacKenzie S."/>
            <person name="Amaro C."/>
        </authorList>
    </citation>
    <scope>NUCLEOTIDE SEQUENCE</scope>
</reference>
<reference evidence="1" key="1">
    <citation type="submission" date="2014-11" db="EMBL/GenBank/DDBJ databases">
        <authorList>
            <person name="Amaro Gonzalez C."/>
        </authorList>
    </citation>
    <scope>NUCLEOTIDE SEQUENCE</scope>
</reference>